<dbReference type="EMBL" id="CAJHJT010000034">
    <property type="protein sequence ID" value="CAD7003593.1"/>
    <property type="molecule type" value="Genomic_DNA"/>
</dbReference>
<keyword evidence="2" id="KW-1185">Reference proteome</keyword>
<dbReference type="AlphaFoldDB" id="A0A811V2C3"/>
<protein>
    <submittedName>
        <fullName evidence="1">(Mediterranean fruit fly) hypothetical protein</fullName>
    </submittedName>
</protein>
<name>A0A811V2C3_CERCA</name>
<proteinExistence type="predicted"/>
<evidence type="ECO:0000313" key="2">
    <source>
        <dbReference type="Proteomes" id="UP000606786"/>
    </source>
</evidence>
<organism evidence="1 2">
    <name type="scientific">Ceratitis capitata</name>
    <name type="common">Mediterranean fruit fly</name>
    <name type="synonym">Tephritis capitata</name>
    <dbReference type="NCBI Taxonomy" id="7213"/>
    <lineage>
        <taxon>Eukaryota</taxon>
        <taxon>Metazoa</taxon>
        <taxon>Ecdysozoa</taxon>
        <taxon>Arthropoda</taxon>
        <taxon>Hexapoda</taxon>
        <taxon>Insecta</taxon>
        <taxon>Pterygota</taxon>
        <taxon>Neoptera</taxon>
        <taxon>Endopterygota</taxon>
        <taxon>Diptera</taxon>
        <taxon>Brachycera</taxon>
        <taxon>Muscomorpha</taxon>
        <taxon>Tephritoidea</taxon>
        <taxon>Tephritidae</taxon>
        <taxon>Ceratitis</taxon>
        <taxon>Ceratitis</taxon>
    </lineage>
</organism>
<gene>
    <name evidence="1" type="ORF">CCAP1982_LOCUS12041</name>
</gene>
<reference evidence="1" key="1">
    <citation type="submission" date="2020-11" db="EMBL/GenBank/DDBJ databases">
        <authorList>
            <person name="Whitehead M."/>
        </authorList>
    </citation>
    <scope>NUCLEOTIDE SEQUENCE</scope>
    <source>
        <strain evidence="1">EGII</strain>
    </source>
</reference>
<dbReference type="Proteomes" id="UP000606786">
    <property type="component" value="Unassembled WGS sequence"/>
</dbReference>
<sequence>MMIILVCESNLQHIQRSWLMDSHVCMYMYMLVYMHLLRISQIHSYIYIYKEDVRHAHTSTTSSALLVANTDTGRRIISFRELSLCEVFKCRHYYFRVLLPPPSSATPQPSRCHQQIMLEFNKYSINAFDKYK</sequence>
<accession>A0A811V2C3</accession>
<comment type="caution">
    <text evidence="1">The sequence shown here is derived from an EMBL/GenBank/DDBJ whole genome shotgun (WGS) entry which is preliminary data.</text>
</comment>
<evidence type="ECO:0000313" key="1">
    <source>
        <dbReference type="EMBL" id="CAD7003593.1"/>
    </source>
</evidence>